<feature type="transmembrane region" description="Helical" evidence="1">
    <location>
        <begin position="83"/>
        <end position="106"/>
    </location>
</feature>
<dbReference type="Pfam" id="PF04326">
    <property type="entry name" value="SLFN_AlbA_2"/>
    <property type="match status" value="1"/>
</dbReference>
<dbReference type="Gene3D" id="3.30.950.30">
    <property type="entry name" value="Schlafen, AAA domain"/>
    <property type="match status" value="1"/>
</dbReference>
<dbReference type="KEGG" id="ahw:NCTC11636_01668"/>
<evidence type="ECO:0000313" key="3">
    <source>
        <dbReference type="EMBL" id="VEG28690.1"/>
    </source>
</evidence>
<protein>
    <submittedName>
        <fullName evidence="3">Divergent AAA domain</fullName>
    </submittedName>
</protein>
<feature type="transmembrane region" description="Helical" evidence="1">
    <location>
        <begin position="53"/>
        <end position="77"/>
    </location>
</feature>
<sequence length="307" mass="33852">MRPNPTTTFVTVELAPESPDLLFTVLLQPSMLLLAWLIGLLTKRVIRHWHAHLSTSAATLTALIGLWAGMGAGAWVYTEDFLWAPRMLLSATIVAAVAIVVTALTVTRLQHEPPLPPIAEVAARGESDRLEFKSSARVNMRTGAKDEAMETVVAKTVCAFLNSRGGTLLLGVNDEGELIGLEADYATLRSPDADRFELFVRDLLRNRLGTNAAALPRMDFAAAQEGEACRITVPASPEPVYLRSKGAGPELWVRVGNSTRRLEVDDAITYVARRWPRQVRQSPAQRLGSYLLYRRTRTETHERGQEG</sequence>
<name>A0A448HHM6_9ACTO</name>
<dbReference type="RefSeq" id="WP_126382711.1">
    <property type="nucleotide sequence ID" value="NZ_LR134350.1"/>
</dbReference>
<reference evidence="3 4" key="1">
    <citation type="submission" date="2018-12" db="EMBL/GenBank/DDBJ databases">
        <authorList>
            <consortium name="Pathogen Informatics"/>
        </authorList>
    </citation>
    <scope>NUCLEOTIDE SEQUENCE [LARGE SCALE GENOMIC DNA]</scope>
    <source>
        <strain evidence="3 4">NCTC11636</strain>
    </source>
</reference>
<dbReference type="OrthoDB" id="9798761at2"/>
<dbReference type="InterPro" id="IPR007421">
    <property type="entry name" value="Schlafen_AlbA_2_dom"/>
</dbReference>
<feature type="domain" description="Schlafen AlbA-2" evidence="2">
    <location>
        <begin position="126"/>
        <end position="262"/>
    </location>
</feature>
<evidence type="ECO:0000313" key="4">
    <source>
        <dbReference type="Proteomes" id="UP000266895"/>
    </source>
</evidence>
<dbReference type="AlphaFoldDB" id="A0A448HHM6"/>
<dbReference type="Proteomes" id="UP000266895">
    <property type="component" value="Chromosome"/>
</dbReference>
<evidence type="ECO:0000259" key="2">
    <source>
        <dbReference type="Pfam" id="PF04326"/>
    </source>
</evidence>
<accession>A0A448HHM6</accession>
<gene>
    <name evidence="3" type="ORF">NCTC11636_01668</name>
</gene>
<dbReference type="EMBL" id="LR134350">
    <property type="protein sequence ID" value="VEG28690.1"/>
    <property type="molecule type" value="Genomic_DNA"/>
</dbReference>
<keyword evidence="1" id="KW-0472">Membrane</keyword>
<proteinExistence type="predicted"/>
<keyword evidence="1" id="KW-0812">Transmembrane</keyword>
<keyword evidence="1" id="KW-1133">Transmembrane helix</keyword>
<feature type="transmembrane region" description="Helical" evidence="1">
    <location>
        <begin position="21"/>
        <end position="41"/>
    </location>
</feature>
<keyword evidence="4" id="KW-1185">Reference proteome</keyword>
<dbReference type="PANTHER" id="PTHR30595:SF6">
    <property type="entry name" value="SCHLAFEN ALBA-2 DOMAIN-CONTAINING PROTEIN"/>
    <property type="match status" value="1"/>
</dbReference>
<organism evidence="3 4">
    <name type="scientific">Actinomyces howellii</name>
    <dbReference type="NCBI Taxonomy" id="52771"/>
    <lineage>
        <taxon>Bacteria</taxon>
        <taxon>Bacillati</taxon>
        <taxon>Actinomycetota</taxon>
        <taxon>Actinomycetes</taxon>
        <taxon>Actinomycetales</taxon>
        <taxon>Actinomycetaceae</taxon>
        <taxon>Actinomyces</taxon>
    </lineage>
</organism>
<evidence type="ECO:0000256" key="1">
    <source>
        <dbReference type="SAM" id="Phobius"/>
    </source>
</evidence>
<dbReference type="InterPro" id="IPR038461">
    <property type="entry name" value="Schlafen_AlbA_2_dom_sf"/>
</dbReference>
<dbReference type="PANTHER" id="PTHR30595">
    <property type="entry name" value="GLPR-RELATED TRANSCRIPTIONAL REPRESSOR"/>
    <property type="match status" value="1"/>
</dbReference>